<feature type="domain" description="UBE2O-like tandem tSH3-B" evidence="1">
    <location>
        <begin position="68"/>
        <end position="151"/>
    </location>
</feature>
<dbReference type="Proteomes" id="UP001222027">
    <property type="component" value="Unassembled WGS sequence"/>
</dbReference>
<dbReference type="InterPro" id="IPR057735">
    <property type="entry name" value="UBE2O-like_tSH3-B"/>
</dbReference>
<name>A0AAV8RCB4_ENSVE</name>
<sequence length="396" mass="45240">MRSDSAVMCPSLWATGISICEEWSVLFIVDIGFHPRSILIWSRYRSKIFSETSDDSKKLTRVKSFATGDYVVHSAWLGRVGRVFDVVTVLFDDGQEYEILVRDSEILVPVSPRYEDTPFQYYPGQHVEVNHQHVSGFVSWFCGTRKGSRDEADFLDDLQKTAENKLPLQIAPICSTEMQKDSGMRSQKMYMITKTKNKVDVLWKNGERYISPIENVEVNLPDMQSNVNGYKDECVEVRWDSGHVSKDVDNLTIELYIFISCPASMLSPALILSSNEEIFFANVIKGAPDQQKLLSHRKKKHVENNSNEDCTTNVLKSITLLFPQATFSLKSLKTTKSQEKKHVENNGNEDCTTNVLKSINLLFPQQTFGFLARYWKPIWFSRFNFAGSLKSLSTSF</sequence>
<evidence type="ECO:0000259" key="1">
    <source>
        <dbReference type="Pfam" id="PF23046"/>
    </source>
</evidence>
<accession>A0AAV8RCB4</accession>
<evidence type="ECO:0000313" key="3">
    <source>
        <dbReference type="Proteomes" id="UP001222027"/>
    </source>
</evidence>
<dbReference type="Pfam" id="PF23046">
    <property type="entry name" value="tSH3-B_UBE2O"/>
    <property type="match status" value="1"/>
</dbReference>
<keyword evidence="3" id="KW-1185">Reference proteome</keyword>
<organism evidence="2 3">
    <name type="scientific">Ensete ventricosum</name>
    <name type="common">Abyssinian banana</name>
    <name type="synonym">Musa ensete</name>
    <dbReference type="NCBI Taxonomy" id="4639"/>
    <lineage>
        <taxon>Eukaryota</taxon>
        <taxon>Viridiplantae</taxon>
        <taxon>Streptophyta</taxon>
        <taxon>Embryophyta</taxon>
        <taxon>Tracheophyta</taxon>
        <taxon>Spermatophyta</taxon>
        <taxon>Magnoliopsida</taxon>
        <taxon>Liliopsida</taxon>
        <taxon>Zingiberales</taxon>
        <taxon>Musaceae</taxon>
        <taxon>Ensete</taxon>
    </lineage>
</organism>
<protein>
    <recommendedName>
        <fullName evidence="1">UBE2O-like tandem tSH3-B domain-containing protein</fullName>
    </recommendedName>
</protein>
<proteinExistence type="predicted"/>
<reference evidence="2 3" key="1">
    <citation type="submission" date="2022-12" db="EMBL/GenBank/DDBJ databases">
        <title>Chromosome-scale assembly of the Ensete ventricosum genome.</title>
        <authorList>
            <person name="Dussert Y."/>
            <person name="Stocks J."/>
            <person name="Wendawek A."/>
            <person name="Woldeyes F."/>
            <person name="Nichols R.A."/>
            <person name="Borrell J.S."/>
        </authorList>
    </citation>
    <scope>NUCLEOTIDE SEQUENCE [LARGE SCALE GENOMIC DNA]</scope>
    <source>
        <strain evidence="3">cv. Maze</strain>
        <tissue evidence="2">Seeds</tissue>
    </source>
</reference>
<dbReference type="EMBL" id="JAQQAF010000003">
    <property type="protein sequence ID" value="KAJ8499534.1"/>
    <property type="molecule type" value="Genomic_DNA"/>
</dbReference>
<dbReference type="AlphaFoldDB" id="A0AAV8RCB4"/>
<gene>
    <name evidence="2" type="ORF">OPV22_010086</name>
</gene>
<comment type="caution">
    <text evidence="2">The sequence shown here is derived from an EMBL/GenBank/DDBJ whole genome shotgun (WGS) entry which is preliminary data.</text>
</comment>
<evidence type="ECO:0000313" key="2">
    <source>
        <dbReference type="EMBL" id="KAJ8499534.1"/>
    </source>
</evidence>